<dbReference type="EMBL" id="JBHMCY010000029">
    <property type="protein sequence ID" value="MFB9464310.1"/>
    <property type="molecule type" value="Genomic_DNA"/>
</dbReference>
<dbReference type="Proteomes" id="UP001589709">
    <property type="component" value="Unassembled WGS sequence"/>
</dbReference>
<keyword evidence="2 4" id="KW-0238">DNA-binding</keyword>
<keyword evidence="1" id="KW-0805">Transcription regulation</keyword>
<comment type="caution">
    <text evidence="6">The sequence shown here is derived from an EMBL/GenBank/DDBJ whole genome shotgun (WGS) entry which is preliminary data.</text>
</comment>
<dbReference type="SUPFAM" id="SSF48498">
    <property type="entry name" value="Tetracyclin repressor-like, C-terminal domain"/>
    <property type="match status" value="1"/>
</dbReference>
<dbReference type="RefSeq" id="WP_381346840.1">
    <property type="nucleotide sequence ID" value="NZ_JBHMCY010000029.1"/>
</dbReference>
<dbReference type="SUPFAM" id="SSF46689">
    <property type="entry name" value="Homeodomain-like"/>
    <property type="match status" value="1"/>
</dbReference>
<dbReference type="InterPro" id="IPR041478">
    <property type="entry name" value="TetR_C_27"/>
</dbReference>
<dbReference type="PANTHER" id="PTHR30055">
    <property type="entry name" value="HTH-TYPE TRANSCRIPTIONAL REGULATOR RUTR"/>
    <property type="match status" value="1"/>
</dbReference>
<dbReference type="InterPro" id="IPR050109">
    <property type="entry name" value="HTH-type_TetR-like_transc_reg"/>
</dbReference>
<feature type="domain" description="HTH tetR-type" evidence="5">
    <location>
        <begin position="7"/>
        <end position="67"/>
    </location>
</feature>
<dbReference type="PROSITE" id="PS01081">
    <property type="entry name" value="HTH_TETR_1"/>
    <property type="match status" value="1"/>
</dbReference>
<dbReference type="PROSITE" id="PS50977">
    <property type="entry name" value="HTH_TETR_2"/>
    <property type="match status" value="1"/>
</dbReference>
<evidence type="ECO:0000259" key="5">
    <source>
        <dbReference type="PROSITE" id="PS50977"/>
    </source>
</evidence>
<dbReference type="InterPro" id="IPR009057">
    <property type="entry name" value="Homeodomain-like_sf"/>
</dbReference>
<protein>
    <submittedName>
        <fullName evidence="6">TetR family transcriptional regulator</fullName>
    </submittedName>
</protein>
<dbReference type="InterPro" id="IPR036271">
    <property type="entry name" value="Tet_transcr_reg_TetR-rel_C_sf"/>
</dbReference>
<evidence type="ECO:0000313" key="6">
    <source>
        <dbReference type="EMBL" id="MFB9464310.1"/>
    </source>
</evidence>
<accession>A0ABV5N230</accession>
<evidence type="ECO:0000256" key="3">
    <source>
        <dbReference type="ARBA" id="ARBA00023163"/>
    </source>
</evidence>
<proteinExistence type="predicted"/>
<evidence type="ECO:0000256" key="2">
    <source>
        <dbReference type="ARBA" id="ARBA00023125"/>
    </source>
</evidence>
<dbReference type="Gene3D" id="1.10.357.10">
    <property type="entry name" value="Tetracycline Repressor, domain 2"/>
    <property type="match status" value="1"/>
</dbReference>
<keyword evidence="3" id="KW-0804">Transcription</keyword>
<dbReference type="Pfam" id="PF17935">
    <property type="entry name" value="TetR_C_27"/>
    <property type="match status" value="1"/>
</dbReference>
<organism evidence="6 7">
    <name type="scientific">Streptomyces cinereospinus</name>
    <dbReference type="NCBI Taxonomy" id="285561"/>
    <lineage>
        <taxon>Bacteria</taxon>
        <taxon>Bacillati</taxon>
        <taxon>Actinomycetota</taxon>
        <taxon>Actinomycetes</taxon>
        <taxon>Kitasatosporales</taxon>
        <taxon>Streptomycetaceae</taxon>
        <taxon>Streptomyces</taxon>
    </lineage>
</organism>
<dbReference type="InterPro" id="IPR023772">
    <property type="entry name" value="DNA-bd_HTH_TetR-type_CS"/>
</dbReference>
<evidence type="ECO:0000256" key="1">
    <source>
        <dbReference type="ARBA" id="ARBA00023015"/>
    </source>
</evidence>
<keyword evidence="7" id="KW-1185">Reference proteome</keyword>
<dbReference type="PRINTS" id="PR00455">
    <property type="entry name" value="HTHTETR"/>
</dbReference>
<sequence length="195" mass="21036">MSPTGEPLTGERILEATEEVLRRHGPAKATVVDVARALGVSHGSVYRHFRTKAALREAVTKRWLDRTAEALAEIAAGDRDPEARLRAWLRGLFDAKRRKAGDDPELFATYTVLTGESGEAVAAHIAELTAQLARIVREGVAAGVFAATDPETAARAVFHATGRFHDPCHAPEWARPEAAADFAAVVELVVRGLRA</sequence>
<reference evidence="6 7" key="1">
    <citation type="submission" date="2024-09" db="EMBL/GenBank/DDBJ databases">
        <authorList>
            <person name="Sun Q."/>
            <person name="Mori K."/>
        </authorList>
    </citation>
    <scope>NUCLEOTIDE SEQUENCE [LARGE SCALE GENOMIC DNA]</scope>
    <source>
        <strain evidence="6 7">JCM 6917</strain>
    </source>
</reference>
<dbReference type="Pfam" id="PF00440">
    <property type="entry name" value="TetR_N"/>
    <property type="match status" value="1"/>
</dbReference>
<gene>
    <name evidence="6" type="ORF">ACFF45_16740</name>
</gene>
<dbReference type="PANTHER" id="PTHR30055:SF151">
    <property type="entry name" value="TRANSCRIPTIONAL REGULATORY PROTEIN"/>
    <property type="match status" value="1"/>
</dbReference>
<feature type="DNA-binding region" description="H-T-H motif" evidence="4">
    <location>
        <begin position="30"/>
        <end position="49"/>
    </location>
</feature>
<name>A0ABV5N230_9ACTN</name>
<evidence type="ECO:0000313" key="7">
    <source>
        <dbReference type="Proteomes" id="UP001589709"/>
    </source>
</evidence>
<evidence type="ECO:0000256" key="4">
    <source>
        <dbReference type="PROSITE-ProRule" id="PRU00335"/>
    </source>
</evidence>
<dbReference type="InterPro" id="IPR001647">
    <property type="entry name" value="HTH_TetR"/>
</dbReference>